<gene>
    <name evidence="2" type="ORF">BEWA_042020</name>
</gene>
<dbReference type="Proteomes" id="UP000031512">
    <property type="component" value="Unassembled WGS sequence"/>
</dbReference>
<reference evidence="2 3" key="1">
    <citation type="journal article" date="2012" name="BMC Genomics">
        <title>Comparative genomic analysis and phylogenetic position of Theileria equi.</title>
        <authorList>
            <person name="Kappmeyer L.S."/>
            <person name="Thiagarajan M."/>
            <person name="Herndon D.R."/>
            <person name="Ramsay J.D."/>
            <person name="Caler E."/>
            <person name="Djikeng A."/>
            <person name="Gillespie J.J."/>
            <person name="Lau A.O."/>
            <person name="Roalson E.H."/>
            <person name="Silva J.C."/>
            <person name="Silva M.G."/>
            <person name="Suarez C.E."/>
            <person name="Ueti M.W."/>
            <person name="Nene V.M."/>
            <person name="Mealey R.H."/>
            <person name="Knowles D.P."/>
            <person name="Brayton K.A."/>
        </authorList>
    </citation>
    <scope>NUCLEOTIDE SEQUENCE [LARGE SCALE GENOMIC DNA]</scope>
    <source>
        <strain evidence="2 3">WA</strain>
    </source>
</reference>
<evidence type="ECO:0000256" key="1">
    <source>
        <dbReference type="SAM" id="MobiDB-lite"/>
    </source>
</evidence>
<feature type="compositionally biased region" description="Basic and acidic residues" evidence="1">
    <location>
        <begin position="1243"/>
        <end position="1260"/>
    </location>
</feature>
<dbReference type="RefSeq" id="XP_004833616.1">
    <property type="nucleotide sequence ID" value="XM_004833559.1"/>
</dbReference>
<feature type="region of interest" description="Disordered" evidence="1">
    <location>
        <begin position="1236"/>
        <end position="1320"/>
    </location>
</feature>
<dbReference type="STRING" id="1537102.L1LFW5"/>
<dbReference type="EMBL" id="ACOU01000002">
    <property type="protein sequence ID" value="EKX74164.1"/>
    <property type="molecule type" value="Genomic_DNA"/>
</dbReference>
<proteinExistence type="predicted"/>
<evidence type="ECO:0000313" key="2">
    <source>
        <dbReference type="EMBL" id="EKX74164.1"/>
    </source>
</evidence>
<keyword evidence="3" id="KW-1185">Reference proteome</keyword>
<sequence length="1332" mass="145788">MTLAKGPIVLISLLVAMALGGSYVVWNMKSGGAKEVAAPAAQGSRFPAGSHSGIDEPEPEPVPAPSFGDLPELGRLQFLVKAGGSELETVVAKAPVVTDLKGFEGHTHRLSTPAVFAEAESHGRLLDGLPAEAISAVVVYFWVETPLLLRLEVAGTEGAAKKFVYFVNAGEHGAPAWELLPTSADGAALTDEELKAKLAEINVRLGNIGAANVSRVLDADSGDSYVVTHDGRDVTVSLAKQSNSSLGFTLLFHSFPHPSILGKLFDDRSGVTFPASLPSDPLLGLSVYLWNGVPLLIKLDFYDPLMVDNVYYVFKGNVWEVLTEGVDTAKVNVTRRLTNREIEDLIDKLNFDLSGFVNLHLDKKESYTHLSKANITVTDDPKDGATVSEIPTGYKRFSHAKNPAASDGTFTVGKYFYEGTLAYGLPKVPVKKIDVFFKDGSEFPLLIQALLPPAKGESSDRTVNYQNNGNGVWSEFSLDSVAVNKTEGNVTTAMKLEAKFTELKRDFGNLISLKIDGKVSYELNKKPGSDNSVEYIDVEIIESPLDFFGFSPYVHVLSHKTKSSNPDKVVVNDTSVFTVDKLTLGDQQLFGLQIGKASKMTVYWLNDKVPVLADVYDRATHKYFVHMNDGNRWALHGVFQDALDDHALSALLFTIRDKIGNPIDLDVGYIRDNFKYLTNGVTVKVEKTLKQSLEGYDIYTHTSSSNAANLKVGKLLYQRSLQSIDLSELHNDSVHKVHVYCKNDAPLLLEFVSKHSYFFFNNWDGSWSPVKFDDALGDKLKEKLTDIADKASKVTFLDLSREGEYTAHTLTIAVKEVNNNGLSGYKKLTHTKKEPTSAISVRKFVDGNFLQRGLPVGVEFTEFSVFKDGKGTPLVVEIVKPVAGAAGGNPAPTEHVYFRHDGFGVWVEIDNKPNKGSAAAVNVLKWLLSIVDNDLQRHFVLDIGNFKPYQVDKRNVTVESSEFDLPLIAPLTSSTAPAKSVKITKCTHKVPKGDGQQATFGTFRLESLEHNSLDLFVSELPLPYVESVTAFYKKDVDMIPLLVEVVSRIENDKKYHYFHVNKRGIWVRYVTLDAELVGDSLNKKLRAISERLGRLVTLKIGTIPATKDQAVYSNEDAMVTITGPRSPINGIKKYTHEPSPKTAAEDPDAVFTIGKMKVGQDEVGGLFFGQVVRAHVYFHGEEPILVEVYTGYKSLYFARDAQDQWWEEVITDKTFNKFLGEFQKKFVAEHKPKTVDDATSNLRGDEAKDTVRADASRESDSNQQLNTQTGTGQPAGAPNQEATRSSEVSTTGSSGQHSASTEDSSAVQTTSTGVEGVPGVVTPAAAAAAKAA</sequence>
<dbReference type="GeneID" id="15807612"/>
<dbReference type="KEGG" id="beq:BEWA_042020"/>
<feature type="compositionally biased region" description="Low complexity" evidence="1">
    <location>
        <begin position="1309"/>
        <end position="1320"/>
    </location>
</feature>
<organism evidence="2 3">
    <name type="scientific">Theileria equi strain WA</name>
    <dbReference type="NCBI Taxonomy" id="1537102"/>
    <lineage>
        <taxon>Eukaryota</taxon>
        <taxon>Sar</taxon>
        <taxon>Alveolata</taxon>
        <taxon>Apicomplexa</taxon>
        <taxon>Aconoidasida</taxon>
        <taxon>Piroplasmida</taxon>
        <taxon>Theileriidae</taxon>
        <taxon>Theileria</taxon>
    </lineage>
</organism>
<feature type="region of interest" description="Disordered" evidence="1">
    <location>
        <begin position="42"/>
        <end position="66"/>
    </location>
</feature>
<feature type="compositionally biased region" description="Low complexity" evidence="1">
    <location>
        <begin position="1262"/>
        <end position="1272"/>
    </location>
</feature>
<protein>
    <submittedName>
        <fullName evidence="2">Uncharacterized protein</fullName>
    </submittedName>
</protein>
<feature type="compositionally biased region" description="Polar residues" evidence="1">
    <location>
        <begin position="1280"/>
        <end position="1308"/>
    </location>
</feature>
<evidence type="ECO:0000313" key="3">
    <source>
        <dbReference type="Proteomes" id="UP000031512"/>
    </source>
</evidence>
<name>L1LFW5_THEEQ</name>
<comment type="caution">
    <text evidence="2">The sequence shown here is derived from an EMBL/GenBank/DDBJ whole genome shotgun (WGS) entry which is preliminary data.</text>
</comment>
<accession>L1LFW5</accession>
<dbReference type="VEuPathDB" id="PiroplasmaDB:BEWA_042020"/>